<proteinExistence type="predicted"/>
<keyword evidence="2" id="KW-1185">Reference proteome</keyword>
<dbReference type="AlphaFoldDB" id="A0AAE0ZCC7"/>
<dbReference type="EMBL" id="JAWDGP010004193">
    <property type="protein sequence ID" value="KAK3766838.1"/>
    <property type="molecule type" value="Genomic_DNA"/>
</dbReference>
<organism evidence="1 2">
    <name type="scientific">Elysia crispata</name>
    <name type="common">lettuce slug</name>
    <dbReference type="NCBI Taxonomy" id="231223"/>
    <lineage>
        <taxon>Eukaryota</taxon>
        <taxon>Metazoa</taxon>
        <taxon>Spiralia</taxon>
        <taxon>Lophotrochozoa</taxon>
        <taxon>Mollusca</taxon>
        <taxon>Gastropoda</taxon>
        <taxon>Heterobranchia</taxon>
        <taxon>Euthyneura</taxon>
        <taxon>Panpulmonata</taxon>
        <taxon>Sacoglossa</taxon>
        <taxon>Placobranchoidea</taxon>
        <taxon>Plakobranchidae</taxon>
        <taxon>Elysia</taxon>
    </lineage>
</organism>
<sequence>MLVLVKSVPYTGTFDIRTYLTITYRERIVLEGQWLLKSRDKSLHLSQPGSAQRFQVDVEAYICSFQYLRLLK</sequence>
<dbReference type="Proteomes" id="UP001283361">
    <property type="component" value="Unassembled WGS sequence"/>
</dbReference>
<evidence type="ECO:0000313" key="2">
    <source>
        <dbReference type="Proteomes" id="UP001283361"/>
    </source>
</evidence>
<protein>
    <submittedName>
        <fullName evidence="1">Uncharacterized protein</fullName>
    </submittedName>
</protein>
<evidence type="ECO:0000313" key="1">
    <source>
        <dbReference type="EMBL" id="KAK3766838.1"/>
    </source>
</evidence>
<accession>A0AAE0ZCC7</accession>
<name>A0AAE0ZCC7_9GAST</name>
<gene>
    <name evidence="1" type="ORF">RRG08_051982</name>
</gene>
<comment type="caution">
    <text evidence="1">The sequence shown here is derived from an EMBL/GenBank/DDBJ whole genome shotgun (WGS) entry which is preliminary data.</text>
</comment>
<reference evidence="1" key="1">
    <citation type="journal article" date="2023" name="G3 (Bethesda)">
        <title>A reference genome for the long-term kleptoplast-retaining sea slug Elysia crispata morphotype clarki.</title>
        <authorList>
            <person name="Eastman K.E."/>
            <person name="Pendleton A.L."/>
            <person name="Shaikh M.A."/>
            <person name="Suttiyut T."/>
            <person name="Ogas R."/>
            <person name="Tomko P."/>
            <person name="Gavelis G."/>
            <person name="Widhalm J.R."/>
            <person name="Wisecaver J.H."/>
        </authorList>
    </citation>
    <scope>NUCLEOTIDE SEQUENCE</scope>
    <source>
        <strain evidence="1">ECLA1</strain>
    </source>
</reference>